<evidence type="ECO:0000313" key="10">
    <source>
        <dbReference type="EMBL" id="SCF12768.1"/>
    </source>
</evidence>
<dbReference type="RefSeq" id="WP_089021027.1">
    <property type="nucleotide sequence ID" value="NZ_LT607412.1"/>
</dbReference>
<sequence>MSETTLDRARAGDAHAFGDLVGPYRGELQLHCYRLLGSLTDAEDMLQETLLAAWRGLDRFEGRASVRTWLYRIATNRCLNARRAAGRRIPTEPVPPFQPPELSRRGEVTWLQPYPDALLDHLAEPTPGPPARYETREAVELAFVAALQRLPPRQAAALVLRDVLGYPSATVAGMLGTTEAAVKGALQRARAALDTGRVAGRPPPPRSAAERRLTRRFAEAFTAADLGRLVALLTDDAWLSMPPAPHEYHGIPAITDFLRASLAFQATRRLALVPTRANTQPAFGAYLAGSEATTAGPAGLIVLTLTGDRIGAITRFHLNHLLPYFGLPDGSPVSGPSPSIHGGTSRTSVCEPRSTG</sequence>
<keyword evidence="11" id="KW-1185">Reference proteome</keyword>
<dbReference type="AlphaFoldDB" id="A0A1C4XW97"/>
<evidence type="ECO:0000256" key="6">
    <source>
        <dbReference type="SAM" id="MobiDB-lite"/>
    </source>
</evidence>
<evidence type="ECO:0000256" key="4">
    <source>
        <dbReference type="ARBA" id="ARBA00023082"/>
    </source>
</evidence>
<accession>A0A1C4XW97</accession>
<dbReference type="NCBIfam" id="TIGR02960">
    <property type="entry name" value="SigX5"/>
    <property type="match status" value="1"/>
</dbReference>
<feature type="region of interest" description="Disordered" evidence="6">
    <location>
        <begin position="333"/>
        <end position="356"/>
    </location>
</feature>
<dbReference type="Pfam" id="PF04542">
    <property type="entry name" value="Sigma70_r2"/>
    <property type="match status" value="1"/>
</dbReference>
<dbReference type="InterPro" id="IPR036388">
    <property type="entry name" value="WH-like_DNA-bd_sf"/>
</dbReference>
<keyword evidence="5" id="KW-0804">Transcription</keyword>
<keyword evidence="3" id="KW-0805">Transcription regulation</keyword>
<evidence type="ECO:0000259" key="8">
    <source>
        <dbReference type="Pfam" id="PF08281"/>
    </source>
</evidence>
<dbReference type="Pfam" id="PF08281">
    <property type="entry name" value="Sigma70_r4_2"/>
    <property type="match status" value="1"/>
</dbReference>
<dbReference type="Gene3D" id="1.10.10.10">
    <property type="entry name" value="Winged helix-like DNA-binding domain superfamily/Winged helix DNA-binding domain"/>
    <property type="match status" value="1"/>
</dbReference>
<dbReference type="Gene3D" id="1.10.1740.10">
    <property type="match status" value="1"/>
</dbReference>
<feature type="compositionally biased region" description="Polar residues" evidence="6">
    <location>
        <begin position="344"/>
        <end position="356"/>
    </location>
</feature>
<dbReference type="NCBIfam" id="NF006089">
    <property type="entry name" value="PRK08241.1"/>
    <property type="match status" value="1"/>
</dbReference>
<keyword evidence="4" id="KW-0731">Sigma factor</keyword>
<dbReference type="GO" id="GO:0016987">
    <property type="term" value="F:sigma factor activity"/>
    <property type="evidence" value="ECO:0007669"/>
    <property type="project" value="UniProtKB-KW"/>
</dbReference>
<dbReference type="InterPro" id="IPR037401">
    <property type="entry name" value="SnoaL-like"/>
</dbReference>
<dbReference type="InterPro" id="IPR032710">
    <property type="entry name" value="NTF2-like_dom_sf"/>
</dbReference>
<evidence type="ECO:0000313" key="11">
    <source>
        <dbReference type="Proteomes" id="UP000198243"/>
    </source>
</evidence>
<dbReference type="InterPro" id="IPR007627">
    <property type="entry name" value="RNA_pol_sigma70_r2"/>
</dbReference>
<gene>
    <name evidence="10" type="ORF">GA0070607_5868</name>
</gene>
<dbReference type="SUPFAM" id="SSF88946">
    <property type="entry name" value="Sigma2 domain of RNA polymerase sigma factors"/>
    <property type="match status" value="1"/>
</dbReference>
<evidence type="ECO:0000256" key="2">
    <source>
        <dbReference type="ARBA" id="ARBA00011344"/>
    </source>
</evidence>
<protein>
    <submittedName>
        <fullName evidence="10">RNA polymerase, sigma subunit, ECF family</fullName>
    </submittedName>
</protein>
<dbReference type="InterPro" id="IPR014305">
    <property type="entry name" value="RNA_pol_sigma-G_actinobac"/>
</dbReference>
<evidence type="ECO:0000259" key="9">
    <source>
        <dbReference type="Pfam" id="PF12680"/>
    </source>
</evidence>
<dbReference type="InterPro" id="IPR013249">
    <property type="entry name" value="RNA_pol_sigma70_r4_t2"/>
</dbReference>
<organism evidence="10 11">
    <name type="scientific">Micromonospora coriariae</name>
    <dbReference type="NCBI Taxonomy" id="285665"/>
    <lineage>
        <taxon>Bacteria</taxon>
        <taxon>Bacillati</taxon>
        <taxon>Actinomycetota</taxon>
        <taxon>Actinomycetes</taxon>
        <taxon>Micromonosporales</taxon>
        <taxon>Micromonosporaceae</taxon>
        <taxon>Micromonospora</taxon>
    </lineage>
</organism>
<proteinExistence type="inferred from homology"/>
<evidence type="ECO:0000256" key="5">
    <source>
        <dbReference type="ARBA" id="ARBA00023163"/>
    </source>
</evidence>
<dbReference type="PANTHER" id="PTHR43133">
    <property type="entry name" value="RNA POLYMERASE ECF-TYPE SIGMA FACTO"/>
    <property type="match status" value="1"/>
</dbReference>
<feature type="domain" description="SnoaL-like" evidence="9">
    <location>
        <begin position="215"/>
        <end position="280"/>
    </location>
</feature>
<dbReference type="InterPro" id="IPR039425">
    <property type="entry name" value="RNA_pol_sigma-70-like"/>
</dbReference>
<dbReference type="GO" id="GO:0006352">
    <property type="term" value="P:DNA-templated transcription initiation"/>
    <property type="evidence" value="ECO:0007669"/>
    <property type="project" value="InterPro"/>
</dbReference>
<dbReference type="Pfam" id="PF12680">
    <property type="entry name" value="SnoaL_2"/>
    <property type="match status" value="1"/>
</dbReference>
<comment type="similarity">
    <text evidence="1">Belongs to the sigma-70 factor family. ECF subfamily.</text>
</comment>
<dbReference type="Gene3D" id="3.10.450.50">
    <property type="match status" value="1"/>
</dbReference>
<evidence type="ECO:0000259" key="7">
    <source>
        <dbReference type="Pfam" id="PF04542"/>
    </source>
</evidence>
<dbReference type="PANTHER" id="PTHR43133:SF65">
    <property type="entry name" value="ECF RNA POLYMERASE SIGMA FACTOR SIGG"/>
    <property type="match status" value="1"/>
</dbReference>
<feature type="compositionally biased region" description="Low complexity" evidence="6">
    <location>
        <begin position="333"/>
        <end position="343"/>
    </location>
</feature>
<dbReference type="InterPro" id="IPR013325">
    <property type="entry name" value="RNA_pol_sigma_r2"/>
</dbReference>
<dbReference type="InterPro" id="IPR014284">
    <property type="entry name" value="RNA_pol_sigma-70_dom"/>
</dbReference>
<dbReference type="OrthoDB" id="6689546at2"/>
<evidence type="ECO:0000256" key="3">
    <source>
        <dbReference type="ARBA" id="ARBA00023015"/>
    </source>
</evidence>
<feature type="domain" description="RNA polymerase sigma-70 region 2" evidence="7">
    <location>
        <begin position="21"/>
        <end position="88"/>
    </location>
</feature>
<dbReference type="Proteomes" id="UP000198243">
    <property type="component" value="Chromosome I"/>
</dbReference>
<comment type="subunit">
    <text evidence="2">Interacts transiently with the RNA polymerase catalytic core formed by RpoA, RpoB, RpoC and RpoZ (2 alpha, 1 beta, 1 beta' and 1 omega subunit) to form the RNA polymerase holoenzyme that can initiate transcription.</text>
</comment>
<dbReference type="EMBL" id="LT607412">
    <property type="protein sequence ID" value="SCF12768.1"/>
    <property type="molecule type" value="Genomic_DNA"/>
</dbReference>
<dbReference type="GO" id="GO:0003677">
    <property type="term" value="F:DNA binding"/>
    <property type="evidence" value="ECO:0007669"/>
    <property type="project" value="InterPro"/>
</dbReference>
<evidence type="ECO:0000256" key="1">
    <source>
        <dbReference type="ARBA" id="ARBA00010641"/>
    </source>
</evidence>
<dbReference type="CDD" id="cd06171">
    <property type="entry name" value="Sigma70_r4"/>
    <property type="match status" value="1"/>
</dbReference>
<dbReference type="NCBIfam" id="TIGR02937">
    <property type="entry name" value="sigma70-ECF"/>
    <property type="match status" value="1"/>
</dbReference>
<dbReference type="SUPFAM" id="SSF88659">
    <property type="entry name" value="Sigma3 and sigma4 domains of RNA polymerase sigma factors"/>
    <property type="match status" value="1"/>
</dbReference>
<dbReference type="SUPFAM" id="SSF54427">
    <property type="entry name" value="NTF2-like"/>
    <property type="match status" value="1"/>
</dbReference>
<reference evidence="11" key="1">
    <citation type="submission" date="2016-06" db="EMBL/GenBank/DDBJ databases">
        <authorList>
            <person name="Varghese N."/>
            <person name="Submissions Spin"/>
        </authorList>
    </citation>
    <scope>NUCLEOTIDE SEQUENCE [LARGE SCALE GENOMIC DNA]</scope>
    <source>
        <strain evidence="11">DSM 44875</strain>
    </source>
</reference>
<feature type="domain" description="RNA polymerase sigma factor 70 region 4 type 2" evidence="8">
    <location>
        <begin position="142"/>
        <end position="193"/>
    </location>
</feature>
<name>A0A1C4XW97_9ACTN</name>
<dbReference type="InterPro" id="IPR013324">
    <property type="entry name" value="RNA_pol_sigma_r3/r4-like"/>
</dbReference>